<evidence type="ECO:0000259" key="7">
    <source>
        <dbReference type="Pfam" id="PF02656"/>
    </source>
</evidence>
<sequence length="148" mass="15032">MSTPSREGPADGLPGEHGAEPHGRGLHGPERSTAPQGAGLHSAGLHSAGLHSERTRLAWVRTAATLAGAGLVMGGTGLRGAENPALLVPFALAALSGAALLLRTGARYRRVEQALKEGVPLDETTDGRLVWAGVLCVAAGALVLVLTR</sequence>
<name>A0A8J3XWD6_9ACTN</name>
<feature type="transmembrane region" description="Helical" evidence="6">
    <location>
        <begin position="58"/>
        <end position="78"/>
    </location>
</feature>
<keyword evidence="2 6" id="KW-0812">Transmembrane</keyword>
<dbReference type="EMBL" id="BOOR01000018">
    <property type="protein sequence ID" value="GII54636.1"/>
    <property type="molecule type" value="Genomic_DNA"/>
</dbReference>
<feature type="region of interest" description="Disordered" evidence="5">
    <location>
        <begin position="1"/>
        <end position="44"/>
    </location>
</feature>
<feature type="transmembrane region" description="Helical" evidence="6">
    <location>
        <begin position="129"/>
        <end position="147"/>
    </location>
</feature>
<comment type="caution">
    <text evidence="8">The sequence shown here is derived from an EMBL/GenBank/DDBJ whole genome shotgun (WGS) entry which is preliminary data.</text>
</comment>
<dbReference type="AlphaFoldDB" id="A0A8J3XWD6"/>
<feature type="compositionally biased region" description="Basic and acidic residues" evidence="5">
    <location>
        <begin position="17"/>
        <end position="30"/>
    </location>
</feature>
<organism evidence="8 9">
    <name type="scientific">Planotetraspora thailandica</name>
    <dbReference type="NCBI Taxonomy" id="487172"/>
    <lineage>
        <taxon>Bacteria</taxon>
        <taxon>Bacillati</taxon>
        <taxon>Actinomycetota</taxon>
        <taxon>Actinomycetes</taxon>
        <taxon>Streptosporangiales</taxon>
        <taxon>Streptosporangiaceae</taxon>
        <taxon>Planotetraspora</taxon>
    </lineage>
</organism>
<feature type="transmembrane region" description="Helical" evidence="6">
    <location>
        <begin position="84"/>
        <end position="102"/>
    </location>
</feature>
<evidence type="ECO:0000256" key="6">
    <source>
        <dbReference type="SAM" id="Phobius"/>
    </source>
</evidence>
<comment type="subcellular location">
    <subcellularLocation>
        <location evidence="1">Endomembrane system</location>
        <topology evidence="1">Multi-pass membrane protein</topology>
    </subcellularLocation>
</comment>
<evidence type="ECO:0000256" key="5">
    <source>
        <dbReference type="SAM" id="MobiDB-lite"/>
    </source>
</evidence>
<evidence type="ECO:0000313" key="8">
    <source>
        <dbReference type="EMBL" id="GII54636.1"/>
    </source>
</evidence>
<evidence type="ECO:0000256" key="2">
    <source>
        <dbReference type="ARBA" id="ARBA00022692"/>
    </source>
</evidence>
<gene>
    <name evidence="8" type="ORF">Pth03_30250</name>
</gene>
<dbReference type="RefSeq" id="WP_203944838.1">
    <property type="nucleotide sequence ID" value="NZ_BOOR01000018.1"/>
</dbReference>
<evidence type="ECO:0000256" key="4">
    <source>
        <dbReference type="ARBA" id="ARBA00023136"/>
    </source>
</evidence>
<keyword evidence="9" id="KW-1185">Reference proteome</keyword>
<dbReference type="GO" id="GO:0012505">
    <property type="term" value="C:endomembrane system"/>
    <property type="evidence" value="ECO:0007669"/>
    <property type="project" value="UniProtKB-SubCell"/>
</dbReference>
<proteinExistence type="predicted"/>
<feature type="domain" description="DUF202" evidence="7">
    <location>
        <begin position="52"/>
        <end position="113"/>
    </location>
</feature>
<evidence type="ECO:0000256" key="3">
    <source>
        <dbReference type="ARBA" id="ARBA00022989"/>
    </source>
</evidence>
<dbReference type="InterPro" id="IPR003807">
    <property type="entry name" value="DUF202"/>
</dbReference>
<accession>A0A8J3XWD6</accession>
<keyword evidence="4 6" id="KW-0472">Membrane</keyword>
<evidence type="ECO:0000313" key="9">
    <source>
        <dbReference type="Proteomes" id="UP000605992"/>
    </source>
</evidence>
<evidence type="ECO:0000256" key="1">
    <source>
        <dbReference type="ARBA" id="ARBA00004127"/>
    </source>
</evidence>
<keyword evidence="3 6" id="KW-1133">Transmembrane helix</keyword>
<dbReference type="Pfam" id="PF02656">
    <property type="entry name" value="DUF202"/>
    <property type="match status" value="1"/>
</dbReference>
<protein>
    <recommendedName>
        <fullName evidence="7">DUF202 domain-containing protein</fullName>
    </recommendedName>
</protein>
<dbReference type="Proteomes" id="UP000605992">
    <property type="component" value="Unassembled WGS sequence"/>
</dbReference>
<reference evidence="8" key="1">
    <citation type="submission" date="2021-01" db="EMBL/GenBank/DDBJ databases">
        <title>Whole genome shotgun sequence of Planotetraspora thailandica NBRC 104271.</title>
        <authorList>
            <person name="Komaki H."/>
            <person name="Tamura T."/>
        </authorList>
    </citation>
    <scope>NUCLEOTIDE SEQUENCE</scope>
    <source>
        <strain evidence="8">NBRC 104271</strain>
    </source>
</reference>